<name>A0A7R8Z161_HERIL</name>
<keyword evidence="2" id="KW-1185">Reference proteome</keyword>
<evidence type="ECO:0000313" key="2">
    <source>
        <dbReference type="Proteomes" id="UP000594454"/>
    </source>
</evidence>
<proteinExistence type="predicted"/>
<dbReference type="Proteomes" id="UP000594454">
    <property type="component" value="Chromosome 4"/>
</dbReference>
<reference evidence="1 2" key="1">
    <citation type="submission" date="2020-11" db="EMBL/GenBank/DDBJ databases">
        <authorList>
            <person name="Wallbank WR R."/>
            <person name="Pardo Diaz C."/>
            <person name="Kozak K."/>
            <person name="Martin S."/>
            <person name="Jiggins C."/>
            <person name="Moest M."/>
            <person name="Warren A I."/>
            <person name="Generalovic N T."/>
            <person name="Byers J.R.P. K."/>
            <person name="Montejo-Kovacevich G."/>
            <person name="Yen C E."/>
        </authorList>
    </citation>
    <scope>NUCLEOTIDE SEQUENCE [LARGE SCALE GENOMIC DNA]</scope>
</reference>
<organism evidence="1 2">
    <name type="scientific">Hermetia illucens</name>
    <name type="common">Black soldier fly</name>
    <dbReference type="NCBI Taxonomy" id="343691"/>
    <lineage>
        <taxon>Eukaryota</taxon>
        <taxon>Metazoa</taxon>
        <taxon>Ecdysozoa</taxon>
        <taxon>Arthropoda</taxon>
        <taxon>Hexapoda</taxon>
        <taxon>Insecta</taxon>
        <taxon>Pterygota</taxon>
        <taxon>Neoptera</taxon>
        <taxon>Endopterygota</taxon>
        <taxon>Diptera</taxon>
        <taxon>Brachycera</taxon>
        <taxon>Stratiomyomorpha</taxon>
        <taxon>Stratiomyidae</taxon>
        <taxon>Hermetiinae</taxon>
        <taxon>Hermetia</taxon>
    </lineage>
</organism>
<dbReference type="AlphaFoldDB" id="A0A7R8Z161"/>
<gene>
    <name evidence="1" type="ORF">HERILL_LOCUS12020</name>
</gene>
<dbReference type="EMBL" id="LR899012">
    <property type="protein sequence ID" value="CAD7089476.1"/>
    <property type="molecule type" value="Genomic_DNA"/>
</dbReference>
<accession>A0A7R8Z161</accession>
<sequence length="88" mass="10587">MGQAAQDEFEQGLDDNKRPFTQEEVLFVERRQFQKTRNGFTEGVVAQSWWWANEFKLRLNFPKVISCQNLEIRVWQEMTKERQYNAGQ</sequence>
<evidence type="ECO:0000313" key="1">
    <source>
        <dbReference type="EMBL" id="CAD7089476.1"/>
    </source>
</evidence>
<protein>
    <submittedName>
        <fullName evidence="1">Uncharacterized protein</fullName>
    </submittedName>
</protein>
<dbReference type="InParanoid" id="A0A7R8Z161"/>